<comment type="function">
    <text evidence="1">May be involved in 20S pre-rRNA processing.</text>
</comment>
<dbReference type="Pfam" id="PF10273">
    <property type="entry name" value="WGG"/>
    <property type="match status" value="1"/>
</dbReference>
<proteinExistence type="inferred from homology"/>
<dbReference type="GeneID" id="100372866"/>
<organism evidence="6 7">
    <name type="scientific">Saccoglossus kowalevskii</name>
    <name type="common">Acorn worm</name>
    <dbReference type="NCBI Taxonomy" id="10224"/>
    <lineage>
        <taxon>Eukaryota</taxon>
        <taxon>Metazoa</taxon>
        <taxon>Hemichordata</taxon>
        <taxon>Enteropneusta</taxon>
        <taxon>Harrimaniidae</taxon>
        <taxon>Saccoglossus</taxon>
    </lineage>
</organism>
<evidence type="ECO:0000313" key="6">
    <source>
        <dbReference type="Proteomes" id="UP000694865"/>
    </source>
</evidence>
<keyword evidence="4" id="KW-0698">rRNA processing</keyword>
<evidence type="ECO:0000313" key="7">
    <source>
        <dbReference type="RefSeq" id="XP_002732527.1"/>
    </source>
</evidence>
<name>A0ABM0GLG1_SACKO</name>
<evidence type="ECO:0000256" key="5">
    <source>
        <dbReference type="SAM" id="MobiDB-lite"/>
    </source>
</evidence>
<sequence>MIIISVPRLKIMAASSFERSVFYRGVESVLKGWPVLQLAVQHGCGGPHSMEKAVWFVTAVEQWFQENSDIEQYEVEDFLAEVLNNEFDTIADDGSLPHVSRLICKYFHLCKQGKDVEVISSLQEAPNSQLPVCVQMNGQDEEMDEDSRGTCLNEHNTLARLGGMDLCSEESKDDKPSTSTDDNSIRNDDTENSITGETVAQDDGWTVVKHSKKKK</sequence>
<evidence type="ECO:0000256" key="3">
    <source>
        <dbReference type="ARBA" id="ARBA00017551"/>
    </source>
</evidence>
<dbReference type="InterPro" id="IPR019398">
    <property type="entry name" value="Pre-rRNA_process_TSR2"/>
</dbReference>
<gene>
    <name evidence="7" type="primary">LOC100372866</name>
</gene>
<dbReference type="PANTHER" id="PTHR21250">
    <property type="entry name" value="PRE-RRNA-PROCESSING PROTEIN TSR2 HOMOLOG"/>
    <property type="match status" value="1"/>
</dbReference>
<protein>
    <recommendedName>
        <fullName evidence="3">Pre-rRNA-processing protein TSR2 homolog</fullName>
    </recommendedName>
</protein>
<comment type="similarity">
    <text evidence="2">Belongs to the TSR2 family.</text>
</comment>
<evidence type="ECO:0000256" key="4">
    <source>
        <dbReference type="ARBA" id="ARBA00022552"/>
    </source>
</evidence>
<accession>A0ABM0GLG1</accession>
<dbReference type="Proteomes" id="UP000694865">
    <property type="component" value="Unplaced"/>
</dbReference>
<evidence type="ECO:0000256" key="2">
    <source>
        <dbReference type="ARBA" id="ARBA00006524"/>
    </source>
</evidence>
<reference evidence="7" key="1">
    <citation type="submission" date="2025-08" db="UniProtKB">
        <authorList>
            <consortium name="RefSeq"/>
        </authorList>
    </citation>
    <scope>IDENTIFICATION</scope>
    <source>
        <tissue evidence="7">Testes</tissue>
    </source>
</reference>
<evidence type="ECO:0000256" key="1">
    <source>
        <dbReference type="ARBA" id="ARBA00002210"/>
    </source>
</evidence>
<keyword evidence="6" id="KW-1185">Reference proteome</keyword>
<dbReference type="RefSeq" id="XP_002732527.1">
    <property type="nucleotide sequence ID" value="XM_002732481.2"/>
</dbReference>
<feature type="region of interest" description="Disordered" evidence="5">
    <location>
        <begin position="164"/>
        <end position="215"/>
    </location>
</feature>